<proteinExistence type="predicted"/>
<evidence type="ECO:0000313" key="2">
    <source>
        <dbReference type="Proteomes" id="UP001595974"/>
    </source>
</evidence>
<dbReference type="Proteomes" id="UP001595974">
    <property type="component" value="Unassembled WGS sequence"/>
</dbReference>
<protein>
    <submittedName>
        <fullName evidence="1">Uncharacterized protein</fullName>
    </submittedName>
</protein>
<gene>
    <name evidence="1" type="ORF">ACFPTN_02450</name>
</gene>
<reference evidence="2" key="1">
    <citation type="journal article" date="2019" name="Int. J. Syst. Evol. Microbiol.">
        <title>The Global Catalogue of Microorganisms (GCM) 10K type strain sequencing project: providing services to taxonomists for standard genome sequencing and annotation.</title>
        <authorList>
            <consortium name="The Broad Institute Genomics Platform"/>
            <consortium name="The Broad Institute Genome Sequencing Center for Infectious Disease"/>
            <person name="Wu L."/>
            <person name="Ma J."/>
        </authorList>
    </citation>
    <scope>NUCLEOTIDE SEQUENCE [LARGE SCALE GENOMIC DNA]</scope>
    <source>
        <strain evidence="2">SHR3</strain>
    </source>
</reference>
<organism evidence="1 2">
    <name type="scientific">Thauera sinica</name>
    <dbReference type="NCBI Taxonomy" id="2665146"/>
    <lineage>
        <taxon>Bacteria</taxon>
        <taxon>Pseudomonadati</taxon>
        <taxon>Pseudomonadota</taxon>
        <taxon>Betaproteobacteria</taxon>
        <taxon>Rhodocyclales</taxon>
        <taxon>Zoogloeaceae</taxon>
        <taxon>Thauera</taxon>
    </lineage>
</organism>
<name>A0ABW1ALV7_9RHOO</name>
<dbReference type="RefSeq" id="WP_157748589.1">
    <property type="nucleotide sequence ID" value="NZ_JBHSOG010000007.1"/>
</dbReference>
<evidence type="ECO:0000313" key="1">
    <source>
        <dbReference type="EMBL" id="MFC5768227.1"/>
    </source>
</evidence>
<accession>A0ABW1ALV7</accession>
<dbReference type="EMBL" id="JBHSOG010000007">
    <property type="protein sequence ID" value="MFC5768227.1"/>
    <property type="molecule type" value="Genomic_DNA"/>
</dbReference>
<sequence>MAKFIGTAAMVADADDSKCKARHAVPASFMSFPAGSGRFRACGLQIRRFAR</sequence>
<keyword evidence="2" id="KW-1185">Reference proteome</keyword>
<comment type="caution">
    <text evidence="1">The sequence shown here is derived from an EMBL/GenBank/DDBJ whole genome shotgun (WGS) entry which is preliminary data.</text>
</comment>